<dbReference type="CDD" id="cd00118">
    <property type="entry name" value="LysM"/>
    <property type="match status" value="1"/>
</dbReference>
<dbReference type="Gene3D" id="3.10.350.10">
    <property type="entry name" value="LysM domain"/>
    <property type="match status" value="1"/>
</dbReference>
<dbReference type="OrthoDB" id="9795421at2"/>
<dbReference type="Proteomes" id="UP000176037">
    <property type="component" value="Unassembled WGS sequence"/>
</dbReference>
<dbReference type="InterPro" id="IPR036779">
    <property type="entry name" value="LysM_dom_sf"/>
</dbReference>
<dbReference type="Pfam" id="PF01476">
    <property type="entry name" value="LysM"/>
    <property type="match status" value="1"/>
</dbReference>
<organism evidence="3 4">
    <name type="scientific">Alteromonas lipolytica</name>
    <dbReference type="NCBI Taxonomy" id="1856405"/>
    <lineage>
        <taxon>Bacteria</taxon>
        <taxon>Pseudomonadati</taxon>
        <taxon>Pseudomonadota</taxon>
        <taxon>Gammaproteobacteria</taxon>
        <taxon>Alteromonadales</taxon>
        <taxon>Alteromonadaceae</taxon>
        <taxon>Alteromonas/Salinimonas group</taxon>
        <taxon>Alteromonas</taxon>
    </lineage>
</organism>
<reference evidence="3 4" key="1">
    <citation type="submission" date="2016-09" db="EMBL/GenBank/DDBJ databases">
        <title>Alteromonas lipolytica, a new species isolated from sea water.</title>
        <authorList>
            <person name="Wu Y.-H."/>
            <person name="Cheng H."/>
            <person name="Xu X.-W."/>
        </authorList>
    </citation>
    <scope>NUCLEOTIDE SEQUENCE [LARGE SCALE GENOMIC DNA]</scope>
    <source>
        <strain evidence="3 4">JW12</strain>
    </source>
</reference>
<dbReference type="PANTHER" id="PTHR21666">
    <property type="entry name" value="PEPTIDASE-RELATED"/>
    <property type="match status" value="1"/>
</dbReference>
<evidence type="ECO:0000259" key="2">
    <source>
        <dbReference type="PROSITE" id="PS51782"/>
    </source>
</evidence>
<evidence type="ECO:0000256" key="1">
    <source>
        <dbReference type="ARBA" id="ARBA00038420"/>
    </source>
</evidence>
<gene>
    <name evidence="3" type="ORF">BFC17_17965</name>
</gene>
<dbReference type="PROSITE" id="PS51257">
    <property type="entry name" value="PROKAR_LIPOPROTEIN"/>
    <property type="match status" value="1"/>
</dbReference>
<proteinExistence type="inferred from homology"/>
<sequence>MSCYIRKVQFISSTLAVIMIAGCAGPGRPAPVSVLNSQHEAAIADKPISYTVKAGDTLYAIAWFSGNDYTDIARWNSLSKPYVIHPGQTLRLQAPPRVSKKQQSVNNMTGPTRLKKQEKSIDQGDSKAYCDCKPDVNKSSKPKKVTQKIIKGFPKRVDKWIWPAKGKAELANKTNQATQAGIDIYANHGSSIVAAAAGKVVYAGNALRGYGNLIIIKHTDSLLSAYAHNDRILVSERDWVKAGQEIGKMGNTGTTSVKLHFEIRYRGKSVDPIKYLPKK</sequence>
<comment type="caution">
    <text evidence="3">The sequence shown here is derived from an EMBL/GenBank/DDBJ whole genome shotgun (WGS) entry which is preliminary data.</text>
</comment>
<dbReference type="CDD" id="cd12797">
    <property type="entry name" value="M23_peptidase"/>
    <property type="match status" value="1"/>
</dbReference>
<feature type="domain" description="LysM" evidence="2">
    <location>
        <begin position="48"/>
        <end position="92"/>
    </location>
</feature>
<dbReference type="PANTHER" id="PTHR21666:SF263">
    <property type="entry name" value="MUREIN HYDROLASE ACTIVATOR NLPD"/>
    <property type="match status" value="1"/>
</dbReference>
<dbReference type="Gene3D" id="2.70.70.10">
    <property type="entry name" value="Glucose Permease (Domain IIA)"/>
    <property type="match status" value="1"/>
</dbReference>
<dbReference type="InterPro" id="IPR016047">
    <property type="entry name" value="M23ase_b-sheet_dom"/>
</dbReference>
<protein>
    <recommendedName>
        <fullName evidence="2">LysM domain-containing protein</fullName>
    </recommendedName>
</protein>
<dbReference type="GO" id="GO:0032153">
    <property type="term" value="C:cell division site"/>
    <property type="evidence" value="ECO:0007669"/>
    <property type="project" value="TreeGrafter"/>
</dbReference>
<dbReference type="GO" id="GO:0004222">
    <property type="term" value="F:metalloendopeptidase activity"/>
    <property type="evidence" value="ECO:0007669"/>
    <property type="project" value="TreeGrafter"/>
</dbReference>
<evidence type="ECO:0000313" key="4">
    <source>
        <dbReference type="Proteomes" id="UP000176037"/>
    </source>
</evidence>
<accession>A0A1E8FF30</accession>
<dbReference type="EMBL" id="MJIC01000011">
    <property type="protein sequence ID" value="OFI34521.1"/>
    <property type="molecule type" value="Genomic_DNA"/>
</dbReference>
<dbReference type="GO" id="GO:0009279">
    <property type="term" value="C:cell outer membrane"/>
    <property type="evidence" value="ECO:0007669"/>
    <property type="project" value="TreeGrafter"/>
</dbReference>
<dbReference type="PROSITE" id="PS51782">
    <property type="entry name" value="LYSM"/>
    <property type="match status" value="1"/>
</dbReference>
<dbReference type="SUPFAM" id="SSF51261">
    <property type="entry name" value="Duplicated hybrid motif"/>
    <property type="match status" value="1"/>
</dbReference>
<name>A0A1E8FF30_9ALTE</name>
<dbReference type="AlphaFoldDB" id="A0A1E8FF30"/>
<dbReference type="STRING" id="1856405.BFC17_17965"/>
<dbReference type="Pfam" id="PF01551">
    <property type="entry name" value="Peptidase_M23"/>
    <property type="match status" value="1"/>
</dbReference>
<evidence type="ECO:0000313" key="3">
    <source>
        <dbReference type="EMBL" id="OFI34521.1"/>
    </source>
</evidence>
<dbReference type="InterPro" id="IPR050570">
    <property type="entry name" value="Cell_wall_metabolism_enzyme"/>
</dbReference>
<dbReference type="SMART" id="SM00257">
    <property type="entry name" value="LysM"/>
    <property type="match status" value="1"/>
</dbReference>
<dbReference type="InterPro" id="IPR011055">
    <property type="entry name" value="Dup_hybrid_motif"/>
</dbReference>
<dbReference type="InterPro" id="IPR018392">
    <property type="entry name" value="LysM"/>
</dbReference>
<comment type="similarity">
    <text evidence="1">Belongs to the E.coli NlpD/Haemophilus LppB family.</text>
</comment>
<keyword evidence="4" id="KW-1185">Reference proteome</keyword>